<dbReference type="PANTHER" id="PTHR40077">
    <property type="entry name" value="MEMBRANE PROTEIN-RELATED"/>
    <property type="match status" value="1"/>
</dbReference>
<name>A0ABX5QII0_9MICO</name>
<dbReference type="NCBIfam" id="TIGR03954">
    <property type="entry name" value="integ_memb_HG"/>
    <property type="match status" value="1"/>
</dbReference>
<evidence type="ECO:0000313" key="8">
    <source>
        <dbReference type="EMBL" id="QAB18902.1"/>
    </source>
</evidence>
<feature type="domain" description="DUF3817" evidence="7">
    <location>
        <begin position="6"/>
        <end position="89"/>
    </location>
</feature>
<dbReference type="PANTHER" id="PTHR40077:SF1">
    <property type="entry name" value="MEMBRANE PROTEIN"/>
    <property type="match status" value="1"/>
</dbReference>
<evidence type="ECO:0000256" key="3">
    <source>
        <dbReference type="ARBA" id="ARBA00022692"/>
    </source>
</evidence>
<dbReference type="InterPro" id="IPR023845">
    <property type="entry name" value="DUF3817_TM"/>
</dbReference>
<proteinExistence type="predicted"/>
<accession>A0ABX5QII0</accession>
<feature type="transmembrane region" description="Helical" evidence="6">
    <location>
        <begin position="39"/>
        <end position="60"/>
    </location>
</feature>
<feature type="transmembrane region" description="Helical" evidence="6">
    <location>
        <begin position="6"/>
        <end position="27"/>
    </location>
</feature>
<evidence type="ECO:0000313" key="9">
    <source>
        <dbReference type="Proteomes" id="UP000285768"/>
    </source>
</evidence>
<keyword evidence="9" id="KW-1185">Reference proteome</keyword>
<protein>
    <submittedName>
        <fullName evidence="8">DUF3817 domain-containing protein</fullName>
    </submittedName>
</protein>
<evidence type="ECO:0000256" key="6">
    <source>
        <dbReference type="SAM" id="Phobius"/>
    </source>
</evidence>
<dbReference type="EMBL" id="CP035037">
    <property type="protein sequence ID" value="QAB18902.1"/>
    <property type="molecule type" value="Genomic_DNA"/>
</dbReference>
<feature type="transmembrane region" description="Helical" evidence="6">
    <location>
        <begin position="124"/>
        <end position="145"/>
    </location>
</feature>
<comment type="subcellular location">
    <subcellularLocation>
        <location evidence="1">Cell membrane</location>
        <topology evidence="1">Multi-pass membrane protein</topology>
    </subcellularLocation>
</comment>
<dbReference type="Proteomes" id="UP000285768">
    <property type="component" value="Chromosome"/>
</dbReference>
<keyword evidence="2" id="KW-1003">Cell membrane</keyword>
<keyword evidence="5 6" id="KW-0472">Membrane</keyword>
<keyword evidence="4 6" id="KW-1133">Transmembrane helix</keyword>
<keyword evidence="3 6" id="KW-0812">Transmembrane</keyword>
<feature type="transmembrane region" description="Helical" evidence="6">
    <location>
        <begin position="66"/>
        <end position="89"/>
    </location>
</feature>
<sequence>MSPRLLFRTFAFAELVTWAGLITALVLRGTGVSDAFVSPAGGVHGFVFLSYCVITVFVWVNDRWSFGTGLLGLASAVVPFATLPFELVLDRRGELGRSWRLGAGGEPPRTLVERVQAWVLRHPWWALAILVAGVTAVFSLLLWMGPPIPKS</sequence>
<dbReference type="Pfam" id="PF12823">
    <property type="entry name" value="DUF3817"/>
    <property type="match status" value="1"/>
</dbReference>
<evidence type="ECO:0000259" key="7">
    <source>
        <dbReference type="Pfam" id="PF12823"/>
    </source>
</evidence>
<gene>
    <name evidence="8" type="ORF">Leucomu_14145</name>
</gene>
<organism evidence="8 9">
    <name type="scientific">Leucobacter muris</name>
    <dbReference type="NCBI Taxonomy" id="1935379"/>
    <lineage>
        <taxon>Bacteria</taxon>
        <taxon>Bacillati</taxon>
        <taxon>Actinomycetota</taxon>
        <taxon>Actinomycetes</taxon>
        <taxon>Micrococcales</taxon>
        <taxon>Microbacteriaceae</taxon>
        <taxon>Leucobacter</taxon>
    </lineage>
</organism>
<dbReference type="RefSeq" id="WP_128387609.1">
    <property type="nucleotide sequence ID" value="NZ_CP035037.1"/>
</dbReference>
<evidence type="ECO:0000256" key="5">
    <source>
        <dbReference type="ARBA" id="ARBA00023136"/>
    </source>
</evidence>
<evidence type="ECO:0000256" key="1">
    <source>
        <dbReference type="ARBA" id="ARBA00004651"/>
    </source>
</evidence>
<evidence type="ECO:0000256" key="2">
    <source>
        <dbReference type="ARBA" id="ARBA00022475"/>
    </source>
</evidence>
<reference evidence="8 9" key="1">
    <citation type="submission" date="2019-01" db="EMBL/GenBank/DDBJ databases">
        <title>Leucobacter muris sp. nov. isolated from the nose of a laboratory mouse.</title>
        <authorList>
            <person name="Benga L."/>
            <person name="Sproeer C."/>
            <person name="Schumann P."/>
            <person name="Verbarg S."/>
            <person name="Bunk B."/>
            <person name="Engelhardt E."/>
            <person name="Benten P.M."/>
            <person name="Sager M."/>
        </authorList>
    </citation>
    <scope>NUCLEOTIDE SEQUENCE [LARGE SCALE GENOMIC DNA]</scope>
    <source>
        <strain evidence="8 9">DSM 101948</strain>
    </source>
</reference>
<evidence type="ECO:0000256" key="4">
    <source>
        <dbReference type="ARBA" id="ARBA00022989"/>
    </source>
</evidence>